<evidence type="ECO:0000313" key="1">
    <source>
        <dbReference type="EnsemblMetazoa" id="AATE002541-PA.1"/>
    </source>
</evidence>
<dbReference type="VEuPathDB" id="VectorBase:AATE002541"/>
<dbReference type="EnsemblMetazoa" id="AATE002541-RA">
    <property type="protein sequence ID" value="AATE002541-PA.1"/>
    <property type="gene ID" value="AATE002541"/>
</dbReference>
<sequence length="458" mass="50576">MNAHLDLDFGNSIRDESLYSSSTQKQSYDSVTLSRGHSLKRLPSSVGAFVGLESGVLSTPVALATFCSHSHHHQHHHFHLHHNHHENNQHLQQHHDGVALLSGWGGRAAKTMMVAGGIEGTRASVVDNADVLLGPSRQGHFELDLFTHDRVLQPNIFSSAEVGGTGSGGRKPGTDQQHLSRISIQVNQLRLKIRLPSTDSFSGGRQLWHTKQWGGDSLRMLCKQLCGQNGRSENFVRGRQRQRGRVRLFRFIQQNLQDGGVTTSQLCSPEASVMVDFYVPVREQDELQDEAIPFFPLIDDGGGFRRNGGTNFARGCCGSRSRYNDYPRGFAAVSTHEDDLDAYMREIKLLETTTSVKLGTARRARRLHETIICANAATERLEESPECMHGVQVAFGRMSLTDAARCLSAAGFASTRSPVWSQFSNSPGVEDAFEENTLRLAKNTTTKPKTTVAESGEF</sequence>
<dbReference type="AlphaFoldDB" id="A0A182INN4"/>
<organism evidence="1">
    <name type="scientific">Anopheles atroparvus</name>
    <name type="common">European mosquito</name>
    <dbReference type="NCBI Taxonomy" id="41427"/>
    <lineage>
        <taxon>Eukaryota</taxon>
        <taxon>Metazoa</taxon>
        <taxon>Ecdysozoa</taxon>
        <taxon>Arthropoda</taxon>
        <taxon>Hexapoda</taxon>
        <taxon>Insecta</taxon>
        <taxon>Pterygota</taxon>
        <taxon>Neoptera</taxon>
        <taxon>Endopterygota</taxon>
        <taxon>Diptera</taxon>
        <taxon>Nematocera</taxon>
        <taxon>Culicoidea</taxon>
        <taxon>Culicidae</taxon>
        <taxon>Anophelinae</taxon>
        <taxon>Anopheles</taxon>
    </lineage>
</organism>
<name>A0A182INN4_ANOAO</name>
<accession>A0A182INN4</accession>
<protein>
    <submittedName>
        <fullName evidence="1">Uncharacterized protein</fullName>
    </submittedName>
</protein>
<dbReference type="EMBL" id="AXCP01008124">
    <property type="status" value="NOT_ANNOTATED_CDS"/>
    <property type="molecule type" value="Genomic_DNA"/>
</dbReference>
<proteinExistence type="predicted"/>
<reference evidence="1" key="1">
    <citation type="submission" date="2022-08" db="UniProtKB">
        <authorList>
            <consortium name="EnsemblMetazoa"/>
        </authorList>
    </citation>
    <scope>IDENTIFICATION</scope>
    <source>
        <strain evidence="1">EBRO</strain>
    </source>
</reference>